<proteinExistence type="predicted"/>
<dbReference type="AlphaFoldDB" id="A0A6J8ADM2"/>
<keyword evidence="2" id="KW-1185">Reference proteome</keyword>
<dbReference type="Proteomes" id="UP000507470">
    <property type="component" value="Unassembled WGS sequence"/>
</dbReference>
<evidence type="ECO:0000313" key="1">
    <source>
        <dbReference type="EMBL" id="CAC5365675.1"/>
    </source>
</evidence>
<dbReference type="OrthoDB" id="10021899at2759"/>
<accession>A0A6J8ADM2</accession>
<dbReference type="EMBL" id="CACVKT020001154">
    <property type="protein sequence ID" value="CAC5365675.1"/>
    <property type="molecule type" value="Genomic_DNA"/>
</dbReference>
<gene>
    <name evidence="1" type="ORF">MCOR_6258</name>
</gene>
<reference evidence="1 2" key="1">
    <citation type="submission" date="2020-06" db="EMBL/GenBank/DDBJ databases">
        <authorList>
            <person name="Li R."/>
            <person name="Bekaert M."/>
        </authorList>
    </citation>
    <scope>NUCLEOTIDE SEQUENCE [LARGE SCALE GENOMIC DNA]</scope>
    <source>
        <strain evidence="2">wild</strain>
    </source>
</reference>
<protein>
    <submittedName>
        <fullName evidence="1">CLCA3_4</fullName>
    </submittedName>
</protein>
<evidence type="ECO:0000313" key="2">
    <source>
        <dbReference type="Proteomes" id="UP000507470"/>
    </source>
</evidence>
<name>A0A6J8ADM2_MYTCO</name>
<organism evidence="1 2">
    <name type="scientific">Mytilus coruscus</name>
    <name type="common">Sea mussel</name>
    <dbReference type="NCBI Taxonomy" id="42192"/>
    <lineage>
        <taxon>Eukaryota</taxon>
        <taxon>Metazoa</taxon>
        <taxon>Spiralia</taxon>
        <taxon>Lophotrochozoa</taxon>
        <taxon>Mollusca</taxon>
        <taxon>Bivalvia</taxon>
        <taxon>Autobranchia</taxon>
        <taxon>Pteriomorphia</taxon>
        <taxon>Mytilida</taxon>
        <taxon>Mytiloidea</taxon>
        <taxon>Mytilidae</taxon>
        <taxon>Mytilinae</taxon>
        <taxon>Mytilus</taxon>
    </lineage>
</organism>
<sequence length="257" mass="28426">MATGQCPEAVQVYVKKKPIWEDIPAQLKIKGINRTGKQCETGKYDIFISSTSNSISGTLSILSKAASTQNNVLRASVLNTEPDISPLSVICGCIPEKLASADVSLNDGIYSGYILPYTLNANGRLSIKVITEGYFSKVYVPVSRSPRKNQTEDLFEEQSMGPFTRVAIVNEITIKSYKDLDKNVDLIPPSPILTLQLSNISIKDNTYTLTWFAVGDDFDIETAIGYTIRYSNNFANLKRDPENQQKIPCEMNPKEPG</sequence>